<organism evidence="12 14">
    <name type="scientific">Polarella glacialis</name>
    <name type="common">Dinoflagellate</name>
    <dbReference type="NCBI Taxonomy" id="89957"/>
    <lineage>
        <taxon>Eukaryota</taxon>
        <taxon>Sar</taxon>
        <taxon>Alveolata</taxon>
        <taxon>Dinophyceae</taxon>
        <taxon>Suessiales</taxon>
        <taxon>Suessiaceae</taxon>
        <taxon>Polarella</taxon>
    </lineage>
</organism>
<keyword evidence="4" id="KW-0547">Nucleotide-binding</keyword>
<evidence type="ECO:0000256" key="4">
    <source>
        <dbReference type="ARBA" id="ARBA00022741"/>
    </source>
</evidence>
<dbReference type="OrthoDB" id="448418at2759"/>
<evidence type="ECO:0000259" key="11">
    <source>
        <dbReference type="PROSITE" id="PS50011"/>
    </source>
</evidence>
<evidence type="ECO:0000256" key="1">
    <source>
        <dbReference type="ARBA" id="ARBA00012513"/>
    </source>
</evidence>
<comment type="catalytic activity">
    <reaction evidence="7">
        <text>L-threonyl-[protein] + ATP = O-phospho-L-threonyl-[protein] + ADP + H(+)</text>
        <dbReference type="Rhea" id="RHEA:46608"/>
        <dbReference type="Rhea" id="RHEA-COMP:11060"/>
        <dbReference type="Rhea" id="RHEA-COMP:11605"/>
        <dbReference type="ChEBI" id="CHEBI:15378"/>
        <dbReference type="ChEBI" id="CHEBI:30013"/>
        <dbReference type="ChEBI" id="CHEBI:30616"/>
        <dbReference type="ChEBI" id="CHEBI:61977"/>
        <dbReference type="ChEBI" id="CHEBI:456216"/>
        <dbReference type="EC" id="2.7.11.1"/>
    </reaction>
</comment>
<dbReference type="AlphaFoldDB" id="A0A813F2W9"/>
<name>A0A813F2W9_POLGL</name>
<evidence type="ECO:0000313" key="14">
    <source>
        <dbReference type="Proteomes" id="UP000654075"/>
    </source>
</evidence>
<dbReference type="PROSITE" id="PS50011">
    <property type="entry name" value="PROTEIN_KINASE_DOM"/>
    <property type="match status" value="1"/>
</dbReference>
<feature type="compositionally biased region" description="Gly residues" evidence="10">
    <location>
        <begin position="781"/>
        <end position="792"/>
    </location>
</feature>
<feature type="compositionally biased region" description="Low complexity" evidence="10">
    <location>
        <begin position="702"/>
        <end position="731"/>
    </location>
</feature>
<keyword evidence="9" id="KW-0175">Coiled coil</keyword>
<evidence type="ECO:0000256" key="6">
    <source>
        <dbReference type="ARBA" id="ARBA00022840"/>
    </source>
</evidence>
<dbReference type="GO" id="GO:0005524">
    <property type="term" value="F:ATP binding"/>
    <property type="evidence" value="ECO:0007669"/>
    <property type="project" value="UniProtKB-KW"/>
</dbReference>
<feature type="region of interest" description="Disordered" evidence="10">
    <location>
        <begin position="688"/>
        <end position="792"/>
    </location>
</feature>
<feature type="region of interest" description="Disordered" evidence="10">
    <location>
        <begin position="296"/>
        <end position="338"/>
    </location>
</feature>
<dbReference type="InterPro" id="IPR051131">
    <property type="entry name" value="NEK_Ser/Thr_kinase_NIMA"/>
</dbReference>
<dbReference type="EMBL" id="CAJNNW010037645">
    <property type="protein sequence ID" value="CAE8743453.1"/>
    <property type="molecule type" value="Genomic_DNA"/>
</dbReference>
<gene>
    <name evidence="12" type="ORF">PGLA1383_LOCUS26438</name>
    <name evidence="13" type="ORF">PGLA2088_LOCUS51401</name>
</gene>
<keyword evidence="3" id="KW-0808">Transferase</keyword>
<comment type="catalytic activity">
    <reaction evidence="8">
        <text>L-seryl-[protein] + ATP = O-phospho-L-seryl-[protein] + ADP + H(+)</text>
        <dbReference type="Rhea" id="RHEA:17989"/>
        <dbReference type="Rhea" id="RHEA-COMP:9863"/>
        <dbReference type="Rhea" id="RHEA-COMP:11604"/>
        <dbReference type="ChEBI" id="CHEBI:15378"/>
        <dbReference type="ChEBI" id="CHEBI:29999"/>
        <dbReference type="ChEBI" id="CHEBI:30616"/>
        <dbReference type="ChEBI" id="CHEBI:83421"/>
        <dbReference type="ChEBI" id="CHEBI:456216"/>
        <dbReference type="EC" id="2.7.11.1"/>
    </reaction>
</comment>
<evidence type="ECO:0000256" key="3">
    <source>
        <dbReference type="ARBA" id="ARBA00022679"/>
    </source>
</evidence>
<evidence type="ECO:0000256" key="9">
    <source>
        <dbReference type="SAM" id="Coils"/>
    </source>
</evidence>
<evidence type="ECO:0000313" key="12">
    <source>
        <dbReference type="EMBL" id="CAE8608584.1"/>
    </source>
</evidence>
<dbReference type="EC" id="2.7.11.1" evidence="1"/>
<evidence type="ECO:0000313" key="13">
    <source>
        <dbReference type="EMBL" id="CAE8743453.1"/>
    </source>
</evidence>
<feature type="region of interest" description="Disordered" evidence="10">
    <location>
        <begin position="467"/>
        <end position="489"/>
    </location>
</feature>
<dbReference type="EMBL" id="CAJNNV010023211">
    <property type="protein sequence ID" value="CAE8608584.1"/>
    <property type="molecule type" value="Genomic_DNA"/>
</dbReference>
<dbReference type="InterPro" id="IPR000719">
    <property type="entry name" value="Prot_kinase_dom"/>
</dbReference>
<dbReference type="GO" id="GO:0004674">
    <property type="term" value="F:protein serine/threonine kinase activity"/>
    <property type="evidence" value="ECO:0007669"/>
    <property type="project" value="UniProtKB-KW"/>
</dbReference>
<dbReference type="PANTHER" id="PTHR44899">
    <property type="entry name" value="CAMK FAMILY PROTEIN KINASE"/>
    <property type="match status" value="1"/>
</dbReference>
<keyword evidence="6" id="KW-0067">ATP-binding</keyword>
<evidence type="ECO:0000256" key="8">
    <source>
        <dbReference type="ARBA" id="ARBA00048679"/>
    </source>
</evidence>
<feature type="domain" description="Protein kinase" evidence="11">
    <location>
        <begin position="12"/>
        <end position="286"/>
    </location>
</feature>
<dbReference type="Pfam" id="PF00069">
    <property type="entry name" value="Pkinase"/>
    <property type="match status" value="1"/>
</dbReference>
<dbReference type="Proteomes" id="UP000654075">
    <property type="component" value="Unassembled WGS sequence"/>
</dbReference>
<keyword evidence="5" id="KW-0418">Kinase</keyword>
<dbReference type="Gene3D" id="1.10.510.10">
    <property type="entry name" value="Transferase(Phosphotransferase) domain 1"/>
    <property type="match status" value="1"/>
</dbReference>
<evidence type="ECO:0000256" key="5">
    <source>
        <dbReference type="ARBA" id="ARBA00022777"/>
    </source>
</evidence>
<accession>A0A813F2W9</accession>
<reference evidence="12" key="1">
    <citation type="submission" date="2021-02" db="EMBL/GenBank/DDBJ databases">
        <authorList>
            <person name="Dougan E. K."/>
            <person name="Rhodes N."/>
            <person name="Thang M."/>
            <person name="Chan C."/>
        </authorList>
    </citation>
    <scope>NUCLEOTIDE SEQUENCE</scope>
</reference>
<dbReference type="InterPro" id="IPR008271">
    <property type="entry name" value="Ser/Thr_kinase_AS"/>
</dbReference>
<evidence type="ECO:0000256" key="2">
    <source>
        <dbReference type="ARBA" id="ARBA00022527"/>
    </source>
</evidence>
<dbReference type="Proteomes" id="UP000626109">
    <property type="component" value="Unassembled WGS sequence"/>
</dbReference>
<evidence type="ECO:0000256" key="7">
    <source>
        <dbReference type="ARBA" id="ARBA00047899"/>
    </source>
</evidence>
<keyword evidence="14" id="KW-1185">Reference proteome</keyword>
<dbReference type="SMART" id="SM00220">
    <property type="entry name" value="S_TKc"/>
    <property type="match status" value="1"/>
</dbReference>
<keyword evidence="2" id="KW-0723">Serine/threonine-protein kinase</keyword>
<dbReference type="SUPFAM" id="SSF56112">
    <property type="entry name" value="Protein kinase-like (PK-like)"/>
    <property type="match status" value="1"/>
</dbReference>
<dbReference type="PANTHER" id="PTHR44899:SF3">
    <property type="entry name" value="SERINE_THREONINE-PROTEIN KINASE NEK1"/>
    <property type="match status" value="1"/>
</dbReference>
<proteinExistence type="predicted"/>
<dbReference type="PROSITE" id="PS00108">
    <property type="entry name" value="PROTEIN_KINASE_ST"/>
    <property type="match status" value="1"/>
</dbReference>
<feature type="coiled-coil region" evidence="9">
    <location>
        <begin position="367"/>
        <end position="394"/>
    </location>
</feature>
<dbReference type="InterPro" id="IPR011009">
    <property type="entry name" value="Kinase-like_dom_sf"/>
</dbReference>
<evidence type="ECO:0000256" key="10">
    <source>
        <dbReference type="SAM" id="MobiDB-lite"/>
    </source>
</evidence>
<feature type="compositionally biased region" description="Gly residues" evidence="10">
    <location>
        <begin position="690"/>
        <end position="701"/>
    </location>
</feature>
<comment type="caution">
    <text evidence="12">The sequence shown here is derived from an EMBL/GenBank/DDBJ whole genome shotgun (WGS) entry which is preliminary data.</text>
</comment>
<protein>
    <recommendedName>
        <fullName evidence="1">non-specific serine/threonine protein kinase</fullName>
        <ecNumber evidence="1">2.7.11.1</ecNumber>
    </recommendedName>
</protein>
<sequence length="792" mass="82390">MPYCIGDLAGDYEVLRLLGRGACGEVFMVQGSSRTVFAMKVVPCDVGGGGDEDDPNSKRVAAANAAREAALAEARLLQNLRHPHIVSCMEVSFDAERGAVRLVLEYMDGGDLHGFIEQQREVGHCFEAHFPRSVLAAVGGALAYVHSAGVLHRDVKPANVLISRRSRRIKLADFGIAKLVEANTLKAQTLVGTPHYFSPELVSGEEYGPASDCWALGACLYEVVALRRPFDASNQLALVRKICDESPAALPAGTAEDVAAAVDGLLLKDPLRRITLVKALAVSSAVAALVVAPSGDLPAPPKASSEAQEAPATQRPAAEATEKAQRQPPKSSLDDDSWHQAERVCTWRASCAAGLARAALASDEDDPDELTRALLALELERQELEEQNRVSELDLLQVGGEPANNLEITCDPAVLAAAAEGQQKQQQVTRRVSAAALASLGEELKSRLGAMRHDAVELLDDLLLDSSQENQDGAGTGAESSRSEGSRCSSVGSAEEALEVATTLGVDTGPAEERLACVRRMLSVRVVWGTNVCFFLLPLRVSFKALVQQVSSRYGLAAGMPPPQLCWREGGSESFALESQTAWEECLQRRGLAERPGRLELEVTDSSACPLPRRRTRRAPLPREGASARAAAAAAKTAAAAAPAPGTGDGFMIMGTQALRTTAATGSATQTAYGGGLALGSPTVAAVGQGAQGPGGRGAGAGRRSPASGLVGGARRSAAAAPAAAQGRAWAMTTGREQPVRWKPQAGGGDPLLQPSPSGALGAPGELGLCLEGRPAVKPSGGAGSGAGSQQR</sequence>